<proteinExistence type="predicted"/>
<comment type="caution">
    <text evidence="1">The sequence shown here is derived from an EMBL/GenBank/DDBJ whole genome shotgun (WGS) entry which is preliminary data.</text>
</comment>
<evidence type="ECO:0000313" key="1">
    <source>
        <dbReference type="EMBL" id="KKY32633.1"/>
    </source>
</evidence>
<organism evidence="1 2">
    <name type="scientific">Diaporthe ampelina</name>
    <dbReference type="NCBI Taxonomy" id="1214573"/>
    <lineage>
        <taxon>Eukaryota</taxon>
        <taxon>Fungi</taxon>
        <taxon>Dikarya</taxon>
        <taxon>Ascomycota</taxon>
        <taxon>Pezizomycotina</taxon>
        <taxon>Sordariomycetes</taxon>
        <taxon>Sordariomycetidae</taxon>
        <taxon>Diaporthales</taxon>
        <taxon>Diaporthaceae</taxon>
        <taxon>Diaporthe</taxon>
    </lineage>
</organism>
<dbReference type="Proteomes" id="UP000034680">
    <property type="component" value="Unassembled WGS sequence"/>
</dbReference>
<dbReference type="AlphaFoldDB" id="A0A0G2HBQ3"/>
<evidence type="ECO:0000313" key="2">
    <source>
        <dbReference type="Proteomes" id="UP000034680"/>
    </source>
</evidence>
<reference evidence="1 2" key="2">
    <citation type="submission" date="2015-05" db="EMBL/GenBank/DDBJ databases">
        <authorList>
            <person name="Morales-Cruz A."/>
            <person name="Amrine K.C."/>
            <person name="Cantu D."/>
        </authorList>
    </citation>
    <scope>NUCLEOTIDE SEQUENCE [LARGE SCALE GENOMIC DNA]</scope>
    <source>
        <strain evidence="1">DA912</strain>
    </source>
</reference>
<dbReference type="OrthoDB" id="5214356at2759"/>
<keyword evidence="2" id="KW-1185">Reference proteome</keyword>
<dbReference type="EMBL" id="LCUC01000295">
    <property type="protein sequence ID" value="KKY32633.1"/>
    <property type="molecule type" value="Genomic_DNA"/>
</dbReference>
<reference evidence="1 2" key="1">
    <citation type="submission" date="2015-05" db="EMBL/GenBank/DDBJ databases">
        <title>Distinctive expansion of gene families associated with plant cell wall degradation and secondary metabolism in the genomes of grapevine trunk pathogens.</title>
        <authorList>
            <person name="Lawrence D.P."/>
            <person name="Travadon R."/>
            <person name="Rolshausen P.E."/>
            <person name="Baumgartner K."/>
        </authorList>
    </citation>
    <scope>NUCLEOTIDE SEQUENCE [LARGE SCALE GENOMIC DNA]</scope>
    <source>
        <strain evidence="1">DA912</strain>
    </source>
</reference>
<protein>
    <submittedName>
        <fullName evidence="1">Uncharacterized protein</fullName>
    </submittedName>
</protein>
<accession>A0A0G2HBQ3</accession>
<sequence length="143" mass="15973">MGNSARSARAAADGDKCDHLCVFVPIKRAISEQIVRKPFNDASTFKDWVKFDGDITYVCTMTDDAIELERDAEEYGFIKHLDESKRLEEGLGARDASLANSREQLDALQVKSQVLEDTVESWIKSAGDKRKRSWTSETLRGGG</sequence>
<gene>
    <name evidence="1" type="ORF">UCDDA912_g07404</name>
</gene>
<name>A0A0G2HBQ3_9PEZI</name>